<dbReference type="InterPro" id="IPR019887">
    <property type="entry name" value="Tscrpt_reg_AsnC/Lrp_C"/>
</dbReference>
<dbReference type="OrthoDB" id="9813313at2"/>
<evidence type="ECO:0000256" key="1">
    <source>
        <dbReference type="ARBA" id="ARBA00023015"/>
    </source>
</evidence>
<dbReference type="GO" id="GO:0005829">
    <property type="term" value="C:cytosol"/>
    <property type="evidence" value="ECO:0007669"/>
    <property type="project" value="TreeGrafter"/>
</dbReference>
<organism evidence="6 7">
    <name type="scientific">Swingsia samuiensis</name>
    <dbReference type="NCBI Taxonomy" id="1293412"/>
    <lineage>
        <taxon>Bacteria</taxon>
        <taxon>Pseudomonadati</taxon>
        <taxon>Pseudomonadota</taxon>
        <taxon>Alphaproteobacteria</taxon>
        <taxon>Acetobacterales</taxon>
        <taxon>Acetobacteraceae</taxon>
        <taxon>Swingsia</taxon>
    </lineage>
</organism>
<dbReference type="GO" id="GO:0043565">
    <property type="term" value="F:sequence-specific DNA binding"/>
    <property type="evidence" value="ECO:0007669"/>
    <property type="project" value="InterPro"/>
</dbReference>
<dbReference type="GO" id="GO:0006355">
    <property type="term" value="P:regulation of DNA-templated transcription"/>
    <property type="evidence" value="ECO:0007669"/>
    <property type="project" value="UniProtKB-ARBA"/>
</dbReference>
<dbReference type="InterPro" id="IPR011991">
    <property type="entry name" value="ArsR-like_HTH"/>
</dbReference>
<dbReference type="EMBL" id="CP038141">
    <property type="protein sequence ID" value="QDH17736.1"/>
    <property type="molecule type" value="Genomic_DNA"/>
</dbReference>
<dbReference type="KEGG" id="ssam:E3D00_09290"/>
<dbReference type="InterPro" id="IPR019888">
    <property type="entry name" value="Tscrpt_reg_AsnC-like"/>
</dbReference>
<keyword evidence="1" id="KW-0805">Transcription regulation</keyword>
<evidence type="ECO:0000256" key="3">
    <source>
        <dbReference type="ARBA" id="ARBA00023159"/>
    </source>
</evidence>
<evidence type="ECO:0000313" key="6">
    <source>
        <dbReference type="EMBL" id="QDH17736.1"/>
    </source>
</evidence>
<dbReference type="AlphaFoldDB" id="A0A4Y6UMW7"/>
<gene>
    <name evidence="6" type="ORF">E3D00_09290</name>
</gene>
<dbReference type="PRINTS" id="PR00033">
    <property type="entry name" value="HTHASNC"/>
</dbReference>
<dbReference type="SMART" id="SM00344">
    <property type="entry name" value="HTH_ASNC"/>
    <property type="match status" value="1"/>
</dbReference>
<dbReference type="InterPro" id="IPR000485">
    <property type="entry name" value="AsnC-type_HTH_dom"/>
</dbReference>
<dbReference type="InterPro" id="IPR036390">
    <property type="entry name" value="WH_DNA-bd_sf"/>
</dbReference>
<dbReference type="Pfam" id="PF13412">
    <property type="entry name" value="HTH_24"/>
    <property type="match status" value="1"/>
</dbReference>
<dbReference type="SUPFAM" id="SSF54909">
    <property type="entry name" value="Dimeric alpha+beta barrel"/>
    <property type="match status" value="1"/>
</dbReference>
<dbReference type="PANTHER" id="PTHR30154:SF0">
    <property type="entry name" value="LEUCINE-RESPONSIVE REGULATORY PROTEIN"/>
    <property type="match status" value="1"/>
</dbReference>
<dbReference type="InterPro" id="IPR036388">
    <property type="entry name" value="WH-like_DNA-bd_sf"/>
</dbReference>
<dbReference type="Gene3D" id="3.30.70.920">
    <property type="match status" value="1"/>
</dbReference>
<name>A0A4Y6UMW7_9PROT</name>
<dbReference type="InterPro" id="IPR011008">
    <property type="entry name" value="Dimeric_a/b-barrel"/>
</dbReference>
<dbReference type="Proteomes" id="UP000316313">
    <property type="component" value="Chromosome"/>
</dbReference>
<dbReference type="SUPFAM" id="SSF46785">
    <property type="entry name" value="Winged helix' DNA-binding domain"/>
    <property type="match status" value="1"/>
</dbReference>
<sequence>MDDVDRRILRHLQKNGRMTNIELSRLIFLSPAATLERVRKLESAGIIRNYMACLDPKAVQLGLLVFVQVTLDRSNPDIFEAFSKAVRSIPQVTECYMITGGFDYLLKARVRDMKAYRNFLGKTLTKLPGVRQTNTYTVMEEVKADPELPI</sequence>
<keyword evidence="4" id="KW-0804">Transcription</keyword>
<dbReference type="GO" id="GO:0043200">
    <property type="term" value="P:response to amino acid"/>
    <property type="evidence" value="ECO:0007669"/>
    <property type="project" value="TreeGrafter"/>
</dbReference>
<dbReference type="Pfam" id="PF01037">
    <property type="entry name" value="AsnC_trans_reg"/>
    <property type="match status" value="1"/>
</dbReference>
<dbReference type="CDD" id="cd00090">
    <property type="entry name" value="HTH_ARSR"/>
    <property type="match status" value="1"/>
</dbReference>
<evidence type="ECO:0000259" key="5">
    <source>
        <dbReference type="PROSITE" id="PS50956"/>
    </source>
</evidence>
<feature type="domain" description="HTH asnC-type" evidence="5">
    <location>
        <begin position="1"/>
        <end position="64"/>
    </location>
</feature>
<proteinExistence type="predicted"/>
<evidence type="ECO:0000256" key="4">
    <source>
        <dbReference type="ARBA" id="ARBA00023163"/>
    </source>
</evidence>
<keyword evidence="7" id="KW-1185">Reference proteome</keyword>
<accession>A0A4Y6UMW7</accession>
<protein>
    <submittedName>
        <fullName evidence="6">Winged helix-turn-helix transcriptional regulator</fullName>
    </submittedName>
</protein>
<dbReference type="PROSITE" id="PS50956">
    <property type="entry name" value="HTH_ASNC_2"/>
    <property type="match status" value="1"/>
</dbReference>
<keyword evidence="2" id="KW-0238">DNA-binding</keyword>
<dbReference type="Gene3D" id="1.10.10.10">
    <property type="entry name" value="Winged helix-like DNA-binding domain superfamily/Winged helix DNA-binding domain"/>
    <property type="match status" value="1"/>
</dbReference>
<dbReference type="PANTHER" id="PTHR30154">
    <property type="entry name" value="LEUCINE-RESPONSIVE REGULATORY PROTEIN"/>
    <property type="match status" value="1"/>
</dbReference>
<keyword evidence="3" id="KW-0010">Activator</keyword>
<evidence type="ECO:0000313" key="7">
    <source>
        <dbReference type="Proteomes" id="UP000316313"/>
    </source>
</evidence>
<reference evidence="6 7" key="1">
    <citation type="submission" date="2019-03" db="EMBL/GenBank/DDBJ databases">
        <title>The complete genome sequence of Swingsia samuiensis NBRC107927(T).</title>
        <authorList>
            <person name="Chua K.-O."/>
            <person name="Chan K.-G."/>
            <person name="See-Too W.-S."/>
        </authorList>
    </citation>
    <scope>NUCLEOTIDE SEQUENCE [LARGE SCALE GENOMIC DNA]</scope>
    <source>
        <strain evidence="6 7">AH83</strain>
    </source>
</reference>
<evidence type="ECO:0000256" key="2">
    <source>
        <dbReference type="ARBA" id="ARBA00023125"/>
    </source>
</evidence>